<proteinExistence type="predicted"/>
<dbReference type="EMBL" id="BQXS01000001">
    <property type="protein sequence ID" value="GKT27333.1"/>
    <property type="molecule type" value="Genomic_DNA"/>
</dbReference>
<name>A0ABQ5K428_9EUKA</name>
<organism evidence="2 3">
    <name type="scientific">Aduncisulcus paluster</name>
    <dbReference type="NCBI Taxonomy" id="2918883"/>
    <lineage>
        <taxon>Eukaryota</taxon>
        <taxon>Metamonada</taxon>
        <taxon>Carpediemonas-like organisms</taxon>
        <taxon>Aduncisulcus</taxon>
    </lineage>
</organism>
<evidence type="ECO:0000256" key="1">
    <source>
        <dbReference type="SAM" id="MobiDB-lite"/>
    </source>
</evidence>
<keyword evidence="3" id="KW-1185">Reference proteome</keyword>
<evidence type="ECO:0000313" key="2">
    <source>
        <dbReference type="EMBL" id="GKT27333.1"/>
    </source>
</evidence>
<evidence type="ECO:0000313" key="3">
    <source>
        <dbReference type="Proteomes" id="UP001057375"/>
    </source>
</evidence>
<accession>A0ABQ5K428</accession>
<feature type="region of interest" description="Disordered" evidence="1">
    <location>
        <begin position="61"/>
        <end position="82"/>
    </location>
</feature>
<protein>
    <submittedName>
        <fullName evidence="2">Uncharacterized protein</fullName>
    </submittedName>
</protein>
<gene>
    <name evidence="2" type="ORF">ADUPG1_000003</name>
</gene>
<reference evidence="2" key="1">
    <citation type="submission" date="2022-03" db="EMBL/GenBank/DDBJ databases">
        <title>Draft genome sequence of Aduncisulcus paluster, a free-living microaerophilic Fornicata.</title>
        <authorList>
            <person name="Yuyama I."/>
            <person name="Kume K."/>
            <person name="Tamura T."/>
            <person name="Inagaki Y."/>
            <person name="Hashimoto T."/>
        </authorList>
    </citation>
    <scope>NUCLEOTIDE SEQUENCE</scope>
    <source>
        <strain evidence="2">NY0171</strain>
    </source>
</reference>
<sequence length="128" mass="13976">MGISLFVKNIFNIDGNIFVYSKGHDDDGISCLFLKGHATGAQLTEEIFNYANRIIQSETEFVQPESTSEESEPGSVRASPILSVQQELTDDFGPMGDTYIPVTTTALSDPVKKHCPIPIPSTENRGNP</sequence>
<dbReference type="Proteomes" id="UP001057375">
    <property type="component" value="Unassembled WGS sequence"/>
</dbReference>
<comment type="caution">
    <text evidence="2">The sequence shown here is derived from an EMBL/GenBank/DDBJ whole genome shotgun (WGS) entry which is preliminary data.</text>
</comment>